<keyword evidence="10" id="KW-1185">Reference proteome</keyword>
<dbReference type="Pfam" id="PF09335">
    <property type="entry name" value="VTT_dom"/>
    <property type="match status" value="1"/>
</dbReference>
<dbReference type="RefSeq" id="WP_160369895.1">
    <property type="nucleotide sequence ID" value="NZ_WSQA01000011.1"/>
</dbReference>
<feature type="transmembrane region" description="Helical" evidence="7">
    <location>
        <begin position="160"/>
        <end position="183"/>
    </location>
</feature>
<evidence type="ECO:0000313" key="9">
    <source>
        <dbReference type="EMBL" id="MVZ63172.1"/>
    </source>
</evidence>
<reference evidence="9 10" key="1">
    <citation type="submission" date="2019-12" db="EMBL/GenBank/DDBJ databases">
        <authorList>
            <person name="Dong K."/>
        </authorList>
    </citation>
    <scope>NUCLEOTIDE SEQUENCE [LARGE SCALE GENOMIC DNA]</scope>
    <source>
        <strain evidence="9 10">JCM 31225</strain>
    </source>
</reference>
<comment type="subcellular location">
    <subcellularLocation>
        <location evidence="1 7">Cell membrane</location>
        <topology evidence="1 7">Multi-pass membrane protein</topology>
    </subcellularLocation>
</comment>
<dbReference type="PANTHER" id="PTHR30353">
    <property type="entry name" value="INNER MEMBRANE PROTEIN DEDA-RELATED"/>
    <property type="match status" value="1"/>
</dbReference>
<name>A0A6N8L5Z4_9SPHI</name>
<dbReference type="NCBIfam" id="NF008102">
    <property type="entry name" value="PRK10847.1"/>
    <property type="match status" value="1"/>
</dbReference>
<dbReference type="InterPro" id="IPR032818">
    <property type="entry name" value="DedA-like"/>
</dbReference>
<evidence type="ECO:0000256" key="6">
    <source>
        <dbReference type="ARBA" id="ARBA00023136"/>
    </source>
</evidence>
<evidence type="ECO:0000256" key="4">
    <source>
        <dbReference type="ARBA" id="ARBA00022692"/>
    </source>
</evidence>
<keyword evidence="5 7" id="KW-1133">Transmembrane helix</keyword>
<proteinExistence type="inferred from homology"/>
<keyword evidence="4 7" id="KW-0812">Transmembrane</keyword>
<comment type="caution">
    <text evidence="9">The sequence shown here is derived from an EMBL/GenBank/DDBJ whole genome shotgun (WGS) entry which is preliminary data.</text>
</comment>
<keyword evidence="6 7" id="KW-0472">Membrane</keyword>
<evidence type="ECO:0000256" key="2">
    <source>
        <dbReference type="ARBA" id="ARBA00010792"/>
    </source>
</evidence>
<feature type="transmembrane region" description="Helical" evidence="7">
    <location>
        <begin position="28"/>
        <end position="49"/>
    </location>
</feature>
<feature type="transmembrane region" description="Helical" evidence="7">
    <location>
        <begin position="189"/>
        <end position="207"/>
    </location>
</feature>
<feature type="transmembrane region" description="Helical" evidence="7">
    <location>
        <begin position="69"/>
        <end position="92"/>
    </location>
</feature>
<protein>
    <submittedName>
        <fullName evidence="9">DedA family protein</fullName>
    </submittedName>
</protein>
<dbReference type="InterPro" id="IPR032816">
    <property type="entry name" value="VTT_dom"/>
</dbReference>
<dbReference type="AlphaFoldDB" id="A0A6N8L5Z4"/>
<dbReference type="InterPro" id="IPR058127">
    <property type="entry name" value="DedA"/>
</dbReference>
<accession>A0A6N8L5Z4</accession>
<sequence length="218" mass="24871">MDFFYTIIDFILHIDDHLVEIVNNYQTWTYLILFLIIFAETGLVVTPFLPGDSLLFATGAIIAKPETDLNIFVMWILLMVAGIIGDMVNYHIGKYLGPKAFSGKYKFLKKEYLEKTEKFYEKYGGKTIIYARFVPIIRTFAPFVAGVGSMSYGKFASYNVIGAILWVTSFLFIGYFFGGLPIIKDNFTIVIFAIILLSMLPPIIEVIREKYGKKKEAQ</sequence>
<evidence type="ECO:0000256" key="7">
    <source>
        <dbReference type="RuleBase" id="RU367016"/>
    </source>
</evidence>
<evidence type="ECO:0000256" key="1">
    <source>
        <dbReference type="ARBA" id="ARBA00004651"/>
    </source>
</evidence>
<dbReference type="Proteomes" id="UP000435036">
    <property type="component" value="Unassembled WGS sequence"/>
</dbReference>
<dbReference type="GO" id="GO:0005886">
    <property type="term" value="C:plasma membrane"/>
    <property type="evidence" value="ECO:0007669"/>
    <property type="project" value="UniProtKB-SubCell"/>
</dbReference>
<evidence type="ECO:0000259" key="8">
    <source>
        <dbReference type="Pfam" id="PF09335"/>
    </source>
</evidence>
<evidence type="ECO:0000256" key="3">
    <source>
        <dbReference type="ARBA" id="ARBA00022475"/>
    </source>
</evidence>
<evidence type="ECO:0000256" key="5">
    <source>
        <dbReference type="ARBA" id="ARBA00022989"/>
    </source>
</evidence>
<comment type="similarity">
    <text evidence="2 7">Belongs to the DedA family.</text>
</comment>
<dbReference type="OrthoDB" id="9813426at2"/>
<dbReference type="PANTHER" id="PTHR30353:SF0">
    <property type="entry name" value="TRANSMEMBRANE PROTEIN"/>
    <property type="match status" value="1"/>
</dbReference>
<gene>
    <name evidence="9" type="ORF">GQF63_14145</name>
</gene>
<keyword evidence="3 7" id="KW-1003">Cell membrane</keyword>
<evidence type="ECO:0000313" key="10">
    <source>
        <dbReference type="Proteomes" id="UP000435036"/>
    </source>
</evidence>
<feature type="domain" description="VTT" evidence="8">
    <location>
        <begin position="49"/>
        <end position="175"/>
    </location>
</feature>
<organism evidence="9 10">
    <name type="scientific">Sphingobacterium humi</name>
    <dbReference type="NCBI Taxonomy" id="1796905"/>
    <lineage>
        <taxon>Bacteria</taxon>
        <taxon>Pseudomonadati</taxon>
        <taxon>Bacteroidota</taxon>
        <taxon>Sphingobacteriia</taxon>
        <taxon>Sphingobacteriales</taxon>
        <taxon>Sphingobacteriaceae</taxon>
        <taxon>Sphingobacterium</taxon>
    </lineage>
</organism>
<feature type="transmembrane region" description="Helical" evidence="7">
    <location>
        <begin position="129"/>
        <end position="148"/>
    </location>
</feature>
<dbReference type="EMBL" id="WSQA01000011">
    <property type="protein sequence ID" value="MVZ63172.1"/>
    <property type="molecule type" value="Genomic_DNA"/>
</dbReference>